<dbReference type="Gene3D" id="3.90.1570.10">
    <property type="entry name" value="tt1808, chain A"/>
    <property type="match status" value="1"/>
</dbReference>
<name>A0ABN1F1B7_9PROT</name>
<dbReference type="InterPro" id="IPR008538">
    <property type="entry name" value="Uma2"/>
</dbReference>
<feature type="region of interest" description="Disordered" evidence="1">
    <location>
        <begin position="1"/>
        <end position="25"/>
    </location>
</feature>
<dbReference type="PANTHER" id="PTHR36558">
    <property type="entry name" value="GLR1098 PROTEIN"/>
    <property type="match status" value="1"/>
</dbReference>
<dbReference type="Pfam" id="PF05685">
    <property type="entry name" value="Uma2"/>
    <property type="match status" value="1"/>
</dbReference>
<dbReference type="InterPro" id="IPR011335">
    <property type="entry name" value="Restrct_endonuc-II-like"/>
</dbReference>
<keyword evidence="4" id="KW-1185">Reference proteome</keyword>
<reference evidence="3 4" key="1">
    <citation type="journal article" date="2019" name="Int. J. Syst. Evol. Microbiol.">
        <title>The Global Catalogue of Microorganisms (GCM) 10K type strain sequencing project: providing services to taxonomists for standard genome sequencing and annotation.</title>
        <authorList>
            <consortium name="The Broad Institute Genomics Platform"/>
            <consortium name="The Broad Institute Genome Sequencing Center for Infectious Disease"/>
            <person name="Wu L."/>
            <person name="Ma J."/>
        </authorList>
    </citation>
    <scope>NUCLEOTIDE SEQUENCE [LARGE SCALE GENOMIC DNA]</scope>
    <source>
        <strain evidence="3 4">JCM 9933</strain>
    </source>
</reference>
<dbReference type="EMBL" id="BAAAFZ010000019">
    <property type="protein sequence ID" value="GAA0579801.1"/>
    <property type="molecule type" value="Genomic_DNA"/>
</dbReference>
<dbReference type="InterPro" id="IPR012296">
    <property type="entry name" value="Nuclease_put_TT1808"/>
</dbReference>
<dbReference type="CDD" id="cd06260">
    <property type="entry name" value="DUF820-like"/>
    <property type="match status" value="1"/>
</dbReference>
<evidence type="ECO:0000256" key="1">
    <source>
        <dbReference type="SAM" id="MobiDB-lite"/>
    </source>
</evidence>
<gene>
    <name evidence="3" type="ORF">GCM10009416_17770</name>
</gene>
<evidence type="ECO:0000313" key="4">
    <source>
        <dbReference type="Proteomes" id="UP001501588"/>
    </source>
</evidence>
<accession>A0ABN1F1B7</accession>
<proteinExistence type="predicted"/>
<dbReference type="SUPFAM" id="SSF52980">
    <property type="entry name" value="Restriction endonuclease-like"/>
    <property type="match status" value="1"/>
</dbReference>
<protein>
    <recommendedName>
        <fullName evidence="2">Putative restriction endonuclease domain-containing protein</fullName>
    </recommendedName>
</protein>
<sequence>MAERPRHSHTVPAMAEPLPTPPPGKLTREEYRRWAEAQSRGRSELLDGEVFAMAPERIAHAEIKAAAWLALRQAIRAAGVGCQALPDGITVEVDDNTDFEPDAIVNCGERPDGNAVAAPNPVVVVEVTSPGTRSVDTGYKLTGYFRVPSIRHYLVVLTERRMVVHHARREDGGIETRMVASGRIEMEPPGIAITVEELFER</sequence>
<feature type="domain" description="Putative restriction endonuclease" evidence="2">
    <location>
        <begin position="29"/>
        <end position="180"/>
    </location>
</feature>
<comment type="caution">
    <text evidence="3">The sequence shown here is derived from an EMBL/GenBank/DDBJ whole genome shotgun (WGS) entry which is preliminary data.</text>
</comment>
<evidence type="ECO:0000313" key="3">
    <source>
        <dbReference type="EMBL" id="GAA0579801.1"/>
    </source>
</evidence>
<evidence type="ECO:0000259" key="2">
    <source>
        <dbReference type="Pfam" id="PF05685"/>
    </source>
</evidence>
<dbReference type="Proteomes" id="UP001501588">
    <property type="component" value="Unassembled WGS sequence"/>
</dbReference>
<organism evidence="3 4">
    <name type="scientific">Craurococcus roseus</name>
    <dbReference type="NCBI Taxonomy" id="77585"/>
    <lineage>
        <taxon>Bacteria</taxon>
        <taxon>Pseudomonadati</taxon>
        <taxon>Pseudomonadota</taxon>
        <taxon>Alphaproteobacteria</taxon>
        <taxon>Acetobacterales</taxon>
        <taxon>Acetobacteraceae</taxon>
        <taxon>Craurococcus</taxon>
    </lineage>
</organism>
<dbReference type="PANTHER" id="PTHR36558:SF1">
    <property type="entry name" value="RESTRICTION ENDONUCLEASE DOMAIN-CONTAINING PROTEIN-RELATED"/>
    <property type="match status" value="1"/>
</dbReference>